<dbReference type="Pfam" id="PF02321">
    <property type="entry name" value="OEP"/>
    <property type="match status" value="2"/>
</dbReference>
<dbReference type="PANTHER" id="PTHR30026">
    <property type="entry name" value="OUTER MEMBRANE PROTEIN TOLC"/>
    <property type="match status" value="1"/>
</dbReference>
<evidence type="ECO:0000256" key="3">
    <source>
        <dbReference type="ARBA" id="ARBA00022448"/>
    </source>
</evidence>
<gene>
    <name evidence="8" type="ORF">B0F87_101347</name>
</gene>
<keyword evidence="5" id="KW-0812">Transmembrane</keyword>
<dbReference type="GO" id="GO:0009279">
    <property type="term" value="C:cell outer membrane"/>
    <property type="evidence" value="ECO:0007669"/>
    <property type="project" value="UniProtKB-SubCell"/>
</dbReference>
<evidence type="ECO:0000256" key="4">
    <source>
        <dbReference type="ARBA" id="ARBA00022452"/>
    </source>
</evidence>
<evidence type="ECO:0000313" key="8">
    <source>
        <dbReference type="EMBL" id="PPK77965.1"/>
    </source>
</evidence>
<dbReference type="SUPFAM" id="SSF56954">
    <property type="entry name" value="Outer membrane efflux proteins (OEP)"/>
    <property type="match status" value="1"/>
</dbReference>
<keyword evidence="3" id="KW-0813">Transport</keyword>
<dbReference type="InterPro" id="IPR003423">
    <property type="entry name" value="OMP_efflux"/>
</dbReference>
<dbReference type="InterPro" id="IPR010130">
    <property type="entry name" value="T1SS_OMP_TolC"/>
</dbReference>
<comment type="similarity">
    <text evidence="2">Belongs to the outer membrane factor (OMF) (TC 1.B.17) family.</text>
</comment>
<dbReference type="AlphaFoldDB" id="A0A2S6HKF5"/>
<keyword evidence="4" id="KW-1134">Transmembrane beta strand</keyword>
<evidence type="ECO:0000256" key="2">
    <source>
        <dbReference type="ARBA" id="ARBA00007613"/>
    </source>
</evidence>
<comment type="caution">
    <text evidence="8">The sequence shown here is derived from an EMBL/GenBank/DDBJ whole genome shotgun (WGS) entry which is preliminary data.</text>
</comment>
<dbReference type="GO" id="GO:0015562">
    <property type="term" value="F:efflux transmembrane transporter activity"/>
    <property type="evidence" value="ECO:0007669"/>
    <property type="project" value="InterPro"/>
</dbReference>
<protein>
    <submittedName>
        <fullName evidence="8">Outer membrane protein</fullName>
    </submittedName>
</protein>
<dbReference type="Gene3D" id="1.20.1600.10">
    <property type="entry name" value="Outer membrane efflux proteins (OEP)"/>
    <property type="match status" value="1"/>
</dbReference>
<evidence type="ECO:0000256" key="1">
    <source>
        <dbReference type="ARBA" id="ARBA00004442"/>
    </source>
</evidence>
<dbReference type="EMBL" id="PTIZ01000001">
    <property type="protein sequence ID" value="PPK77965.1"/>
    <property type="molecule type" value="Genomic_DNA"/>
</dbReference>
<dbReference type="GO" id="GO:1990281">
    <property type="term" value="C:efflux pump complex"/>
    <property type="evidence" value="ECO:0007669"/>
    <property type="project" value="TreeGrafter"/>
</dbReference>
<dbReference type="PANTHER" id="PTHR30026:SF20">
    <property type="entry name" value="OUTER MEMBRANE PROTEIN TOLC"/>
    <property type="match status" value="1"/>
</dbReference>
<name>A0A2S6HKF5_9GAMM</name>
<accession>A0A2S6HKF5</accession>
<keyword evidence="7" id="KW-0998">Cell outer membrane</keyword>
<evidence type="ECO:0000256" key="7">
    <source>
        <dbReference type="ARBA" id="ARBA00023237"/>
    </source>
</evidence>
<evidence type="ECO:0000256" key="6">
    <source>
        <dbReference type="ARBA" id="ARBA00023136"/>
    </source>
</evidence>
<reference evidence="8 9" key="1">
    <citation type="submission" date="2018-02" db="EMBL/GenBank/DDBJ databases">
        <title>Subsurface microbial communities from deep shales in Ohio and West Virginia, USA.</title>
        <authorList>
            <person name="Wrighton K."/>
        </authorList>
    </citation>
    <scope>NUCLEOTIDE SEQUENCE [LARGE SCALE GENOMIC DNA]</scope>
    <source>
        <strain evidence="8 9">OWC-DMM</strain>
    </source>
</reference>
<dbReference type="InterPro" id="IPR051906">
    <property type="entry name" value="TolC-like"/>
</dbReference>
<evidence type="ECO:0000313" key="9">
    <source>
        <dbReference type="Proteomes" id="UP000240010"/>
    </source>
</evidence>
<dbReference type="Proteomes" id="UP000240010">
    <property type="component" value="Unassembled WGS sequence"/>
</dbReference>
<dbReference type="GO" id="GO:0015288">
    <property type="term" value="F:porin activity"/>
    <property type="evidence" value="ECO:0007669"/>
    <property type="project" value="TreeGrafter"/>
</dbReference>
<proteinExistence type="inferred from homology"/>
<organism evidence="8 9">
    <name type="scientific">Methylobacter tundripaludum</name>
    <dbReference type="NCBI Taxonomy" id="173365"/>
    <lineage>
        <taxon>Bacteria</taxon>
        <taxon>Pseudomonadati</taxon>
        <taxon>Pseudomonadota</taxon>
        <taxon>Gammaproteobacteria</taxon>
        <taxon>Methylococcales</taxon>
        <taxon>Methylococcaceae</taxon>
        <taxon>Methylobacter</taxon>
    </lineage>
</organism>
<sequence length="312" mass="34789">MVKITEAYFNALSAEDNLEFSRSEKQAIARQLEQAKQRFEIGVIDITESRQAQAAFDAATANEIEASNNVDNQKEALTEIIGEQDIAFNPLGENIPLARPEPDELSVWSSSAEVGNFSIISAFNQMEFSRKSIDLQRNGHLPQLDLTASLGEYDTTSNFGLRGSTDVVGLRLNVPLFEGGAVNSRTRQASYKYEQAKEQLTAAKRAVNRQVKDAYRGITTSISRVEALKTAVSSAEISLQSTESGFEVGVRTLVEVLDEQRNLYRAKRDYSRTRYDYLLNALKLKQASSSLAQTDMEQINRLLVAKSRFKAR</sequence>
<comment type="subcellular location">
    <subcellularLocation>
        <location evidence="1">Cell outer membrane</location>
    </subcellularLocation>
</comment>
<keyword evidence="6" id="KW-0472">Membrane</keyword>
<evidence type="ECO:0000256" key="5">
    <source>
        <dbReference type="ARBA" id="ARBA00022692"/>
    </source>
</evidence>
<dbReference type="NCBIfam" id="TIGR01844">
    <property type="entry name" value="type_I_sec_TolC"/>
    <property type="match status" value="1"/>
</dbReference>